<dbReference type="OrthoDB" id="6078994at2"/>
<dbReference type="AlphaFoldDB" id="A0A0J7J4W5"/>
<dbReference type="EMBL" id="LFBU01000002">
    <property type="protein sequence ID" value="KMQ73049.1"/>
    <property type="molecule type" value="Genomic_DNA"/>
</dbReference>
<proteinExistence type="predicted"/>
<protein>
    <recommendedName>
        <fullName evidence="4">Lipoprotein</fullName>
    </recommendedName>
</protein>
<comment type="caution">
    <text evidence="2">The sequence shown here is derived from an EMBL/GenBank/DDBJ whole genome shotgun (WGS) entry which is preliminary data.</text>
</comment>
<evidence type="ECO:0000313" key="3">
    <source>
        <dbReference type="Proteomes" id="UP000036102"/>
    </source>
</evidence>
<feature type="chain" id="PRO_5005289538" description="Lipoprotein" evidence="1">
    <location>
        <begin position="24"/>
        <end position="78"/>
    </location>
</feature>
<dbReference type="STRING" id="1658765.Msub_20245"/>
<dbReference type="Proteomes" id="UP000036102">
    <property type="component" value="Unassembled WGS sequence"/>
</dbReference>
<keyword evidence="1" id="KW-0732">Signal</keyword>
<sequence>MSATAKIAMLGAAALLLTGCFNDSDNSGNSPDPAVDFTAFVKAQFARTSATAEPASVNNVDLSFNDQNNPQAFDDLLQ</sequence>
<keyword evidence="3" id="KW-1185">Reference proteome</keyword>
<organism evidence="2 3">
    <name type="scientific">Marinobacter subterrani</name>
    <dbReference type="NCBI Taxonomy" id="1658765"/>
    <lineage>
        <taxon>Bacteria</taxon>
        <taxon>Pseudomonadati</taxon>
        <taxon>Pseudomonadota</taxon>
        <taxon>Gammaproteobacteria</taxon>
        <taxon>Pseudomonadales</taxon>
        <taxon>Marinobacteraceae</taxon>
        <taxon>Marinobacter</taxon>
    </lineage>
</organism>
<evidence type="ECO:0008006" key="4">
    <source>
        <dbReference type="Google" id="ProtNLM"/>
    </source>
</evidence>
<gene>
    <name evidence="2" type="ORF">Msub_20245</name>
</gene>
<evidence type="ECO:0000313" key="2">
    <source>
        <dbReference type="EMBL" id="KMQ73049.1"/>
    </source>
</evidence>
<name>A0A0J7J4W5_9GAMM</name>
<dbReference type="RefSeq" id="WP_048497347.1">
    <property type="nucleotide sequence ID" value="NZ_JADQCF010000019.1"/>
</dbReference>
<reference evidence="2 3" key="1">
    <citation type="submission" date="2015-06" db="EMBL/GenBank/DDBJ databases">
        <title>Marinobacter subterrani, a genetically tractable neutrophilic iron-oxidizing strain isolated from the Soudan Iron Mine.</title>
        <authorList>
            <person name="Bonis B.M."/>
            <person name="Gralnick J.A."/>
        </authorList>
    </citation>
    <scope>NUCLEOTIDE SEQUENCE [LARGE SCALE GENOMIC DNA]</scope>
    <source>
        <strain evidence="2 3">JG233</strain>
    </source>
</reference>
<accession>A0A0J7J4W5</accession>
<dbReference type="PATRIC" id="fig|1658765.3.peg.3510"/>
<feature type="signal peptide" evidence="1">
    <location>
        <begin position="1"/>
        <end position="23"/>
    </location>
</feature>
<dbReference type="PROSITE" id="PS51257">
    <property type="entry name" value="PROKAR_LIPOPROTEIN"/>
    <property type="match status" value="1"/>
</dbReference>
<evidence type="ECO:0000256" key="1">
    <source>
        <dbReference type="SAM" id="SignalP"/>
    </source>
</evidence>